<name>A0A364LEX6_TALAM</name>
<evidence type="ECO:0000313" key="3">
    <source>
        <dbReference type="Proteomes" id="UP000249363"/>
    </source>
</evidence>
<dbReference type="RefSeq" id="XP_040738889.1">
    <property type="nucleotide sequence ID" value="XM_040873011.1"/>
</dbReference>
<dbReference type="EMBL" id="MIKG01000054">
    <property type="protein sequence ID" value="RAO74376.1"/>
    <property type="molecule type" value="Genomic_DNA"/>
</dbReference>
<sequence length="135" mass="15069">MECPLYEDERNTMWNRLKSIRRDTKYRVLIDNKRAAVAITQFIIDTQVLQQFRDTDPLALGTYENNNADTSESEQETGVSTRSIEHAGEVSPRSAMTPVRTTPDITHTSFGSRTSGEPTGESALRGVDENECANG</sequence>
<accession>A0A364LEX6</accession>
<evidence type="ECO:0000256" key="1">
    <source>
        <dbReference type="SAM" id="MobiDB-lite"/>
    </source>
</evidence>
<dbReference type="OrthoDB" id="4227435at2759"/>
<protein>
    <submittedName>
        <fullName evidence="2">Uncharacterized protein</fullName>
    </submittedName>
</protein>
<feature type="compositionally biased region" description="Polar residues" evidence="1">
    <location>
        <begin position="99"/>
        <end position="117"/>
    </location>
</feature>
<evidence type="ECO:0000313" key="2">
    <source>
        <dbReference type="EMBL" id="RAO74376.1"/>
    </source>
</evidence>
<dbReference type="Proteomes" id="UP000249363">
    <property type="component" value="Unassembled WGS sequence"/>
</dbReference>
<dbReference type="GeneID" id="63799601"/>
<feature type="compositionally biased region" description="Polar residues" evidence="1">
    <location>
        <begin position="63"/>
        <end position="82"/>
    </location>
</feature>
<gene>
    <name evidence="2" type="ORF">BHQ10_010388</name>
</gene>
<dbReference type="AlphaFoldDB" id="A0A364LEX6"/>
<keyword evidence="3" id="KW-1185">Reference proteome</keyword>
<reference evidence="2 3" key="1">
    <citation type="journal article" date="2017" name="Biotechnol. Biofuels">
        <title>Differential beta-glucosidase expression as a function of carbon source availability in Talaromyces amestolkiae: a genomic and proteomic approach.</title>
        <authorList>
            <person name="de Eugenio L.I."/>
            <person name="Mendez-Liter J.A."/>
            <person name="Nieto-Dominguez M."/>
            <person name="Alonso L."/>
            <person name="Gil-Munoz J."/>
            <person name="Barriuso J."/>
            <person name="Prieto A."/>
            <person name="Martinez M.J."/>
        </authorList>
    </citation>
    <scope>NUCLEOTIDE SEQUENCE [LARGE SCALE GENOMIC DNA]</scope>
    <source>
        <strain evidence="2 3">CIB</strain>
    </source>
</reference>
<comment type="caution">
    <text evidence="2">The sequence shown here is derived from an EMBL/GenBank/DDBJ whole genome shotgun (WGS) entry which is preliminary data.</text>
</comment>
<dbReference type="STRING" id="1196081.A0A364LEX6"/>
<organism evidence="2 3">
    <name type="scientific">Talaromyces amestolkiae</name>
    <dbReference type="NCBI Taxonomy" id="1196081"/>
    <lineage>
        <taxon>Eukaryota</taxon>
        <taxon>Fungi</taxon>
        <taxon>Dikarya</taxon>
        <taxon>Ascomycota</taxon>
        <taxon>Pezizomycotina</taxon>
        <taxon>Eurotiomycetes</taxon>
        <taxon>Eurotiomycetidae</taxon>
        <taxon>Eurotiales</taxon>
        <taxon>Trichocomaceae</taxon>
        <taxon>Talaromyces</taxon>
        <taxon>Talaromyces sect. Talaromyces</taxon>
    </lineage>
</organism>
<feature type="region of interest" description="Disordered" evidence="1">
    <location>
        <begin position="60"/>
        <end position="135"/>
    </location>
</feature>
<proteinExistence type="predicted"/>